<dbReference type="EMBL" id="FWYE01000002">
    <property type="protein sequence ID" value="SMD30855.1"/>
    <property type="molecule type" value="Genomic_DNA"/>
</dbReference>
<evidence type="ECO:0000313" key="7">
    <source>
        <dbReference type="Proteomes" id="UP000192315"/>
    </source>
</evidence>
<protein>
    <submittedName>
        <fullName evidence="6">Ribosomal-protein-alanine N-acetyltransferase</fullName>
    </submittedName>
</protein>
<reference evidence="6 7" key="1">
    <citation type="submission" date="2017-04" db="EMBL/GenBank/DDBJ databases">
        <authorList>
            <person name="Varghese N."/>
            <person name="Submissions S."/>
        </authorList>
    </citation>
    <scope>NUCLEOTIDE SEQUENCE [LARGE SCALE GENOMIC DNA]</scope>
    <source>
        <strain evidence="6 7">DSM 9789</strain>
    </source>
</reference>
<evidence type="ECO:0000256" key="2">
    <source>
        <dbReference type="ARBA" id="ARBA00022490"/>
    </source>
</evidence>
<dbReference type="NCBIfam" id="TIGR01575">
    <property type="entry name" value="rimI"/>
    <property type="match status" value="1"/>
</dbReference>
<proteinExistence type="inferred from homology"/>
<dbReference type="InterPro" id="IPR006464">
    <property type="entry name" value="AcTrfase_RimI/Ard1"/>
</dbReference>
<evidence type="ECO:0000256" key="3">
    <source>
        <dbReference type="ARBA" id="ARBA00022679"/>
    </source>
</evidence>
<evidence type="ECO:0000259" key="5">
    <source>
        <dbReference type="PROSITE" id="PS51186"/>
    </source>
</evidence>
<evidence type="ECO:0000313" key="6">
    <source>
        <dbReference type="EMBL" id="SMD30855.1"/>
    </source>
</evidence>
<keyword evidence="7" id="KW-1185">Reference proteome</keyword>
<sequence>MPLKIREFNDNDINGIYKVELLSFGSGAYSYEMIDEMLHDKNSITLVLDNNNIIGYATAVKLNSSSMDVESIAVIPEYQGHGYGKLLLSSLEDKMRGLGYLYSILEVRSMNYRAISMYKKNGYREIEYIKNYYEVNDPGGRDAIRMIKSLH</sequence>
<accession>A0A8G2L803</accession>
<dbReference type="PANTHER" id="PTHR43420">
    <property type="entry name" value="ACETYLTRANSFERASE"/>
    <property type="match status" value="1"/>
</dbReference>
<keyword evidence="4" id="KW-0012">Acyltransferase</keyword>
<dbReference type="PROSITE" id="PS51186">
    <property type="entry name" value="GNAT"/>
    <property type="match status" value="1"/>
</dbReference>
<dbReference type="Proteomes" id="UP000192315">
    <property type="component" value="Unassembled WGS sequence"/>
</dbReference>
<dbReference type="RefSeq" id="WP_084272724.1">
    <property type="nucleotide sequence ID" value="NZ_FWYE01000002.1"/>
</dbReference>
<evidence type="ECO:0000256" key="1">
    <source>
        <dbReference type="ARBA" id="ARBA00005395"/>
    </source>
</evidence>
<dbReference type="Gene3D" id="3.40.630.30">
    <property type="match status" value="1"/>
</dbReference>
<dbReference type="AlphaFoldDB" id="A0A8G2L803"/>
<organism evidence="6 7">
    <name type="scientific">Picrophilus torridus (strain ATCC 700027 / DSM 9790 / JCM 10055 / NBRC 100828 / KAW 2/3)</name>
    <dbReference type="NCBI Taxonomy" id="1122961"/>
    <lineage>
        <taxon>Archaea</taxon>
        <taxon>Methanobacteriati</taxon>
        <taxon>Thermoplasmatota</taxon>
        <taxon>Thermoplasmata</taxon>
        <taxon>Thermoplasmatales</taxon>
        <taxon>Picrophilaceae</taxon>
        <taxon>Picrophilus</taxon>
    </lineage>
</organism>
<gene>
    <name evidence="6" type="ORF">SAMN02745355_0769</name>
</gene>
<keyword evidence="3 6" id="KW-0808">Transferase</keyword>
<evidence type="ECO:0000256" key="4">
    <source>
        <dbReference type="ARBA" id="ARBA00023315"/>
    </source>
</evidence>
<dbReference type="InterPro" id="IPR016181">
    <property type="entry name" value="Acyl_CoA_acyltransferase"/>
</dbReference>
<dbReference type="SUPFAM" id="SSF55729">
    <property type="entry name" value="Acyl-CoA N-acyltransferases (Nat)"/>
    <property type="match status" value="1"/>
</dbReference>
<keyword evidence="2" id="KW-0963">Cytoplasm</keyword>
<feature type="domain" description="N-acetyltransferase" evidence="5">
    <location>
        <begin position="3"/>
        <end position="151"/>
    </location>
</feature>
<dbReference type="CDD" id="cd04301">
    <property type="entry name" value="NAT_SF"/>
    <property type="match status" value="1"/>
</dbReference>
<name>A0A8G2L803_PICTO</name>
<dbReference type="InterPro" id="IPR050680">
    <property type="entry name" value="YpeA/RimI_acetyltransf"/>
</dbReference>
<comment type="caution">
    <text evidence="6">The sequence shown here is derived from an EMBL/GenBank/DDBJ whole genome shotgun (WGS) entry which is preliminary data.</text>
</comment>
<dbReference type="InterPro" id="IPR000182">
    <property type="entry name" value="GNAT_dom"/>
</dbReference>
<comment type="similarity">
    <text evidence="1">Belongs to the acetyltransferase family. RimI subfamily.</text>
</comment>
<dbReference type="GO" id="GO:0008080">
    <property type="term" value="F:N-acetyltransferase activity"/>
    <property type="evidence" value="ECO:0007669"/>
    <property type="project" value="InterPro"/>
</dbReference>
<dbReference type="Pfam" id="PF00583">
    <property type="entry name" value="Acetyltransf_1"/>
    <property type="match status" value="1"/>
</dbReference>
<dbReference type="PANTHER" id="PTHR43420:SF12">
    <property type="entry name" value="N-ACETYLTRANSFERASE DOMAIN-CONTAINING PROTEIN"/>
    <property type="match status" value="1"/>
</dbReference>